<dbReference type="AlphaFoldDB" id="A0A4R0G083"/>
<protein>
    <submittedName>
        <fullName evidence="1">Uncharacterized protein</fullName>
    </submittedName>
</protein>
<dbReference type="Proteomes" id="UP000292274">
    <property type="component" value="Unassembled WGS sequence"/>
</dbReference>
<keyword evidence="2" id="KW-1185">Reference proteome</keyword>
<comment type="caution">
    <text evidence="1">The sequence shown here is derived from an EMBL/GenBank/DDBJ whole genome shotgun (WGS) entry which is preliminary data.</text>
</comment>
<proteinExistence type="predicted"/>
<gene>
    <name evidence="1" type="ORF">E0H26_27855</name>
</gene>
<sequence length="160" mass="18098">MQLIEMWVIPRFLSTELLEARNRQDAEQALRYAHPLLAAEFLASAERLRALRLKNPAMGGEASVGDGARAPDKSDGIPLSMSTYQRLIEKTDVMHELLRAERNRRRLRHARWAYRLNLPLTKDASTNFAVAQASDRVDRFTSALSTYLPTTTTPSDGHHV</sequence>
<name>A0A4R0G083_9ACTN</name>
<organism evidence="1 2">
    <name type="scientific">Micromonospora zingiberis</name>
    <dbReference type="NCBI Taxonomy" id="2053011"/>
    <lineage>
        <taxon>Bacteria</taxon>
        <taxon>Bacillati</taxon>
        <taxon>Actinomycetota</taxon>
        <taxon>Actinomycetes</taxon>
        <taxon>Micromonosporales</taxon>
        <taxon>Micromonosporaceae</taxon>
        <taxon>Micromonospora</taxon>
    </lineage>
</organism>
<accession>A0A4R0G083</accession>
<evidence type="ECO:0000313" key="2">
    <source>
        <dbReference type="Proteomes" id="UP000292274"/>
    </source>
</evidence>
<dbReference type="RefSeq" id="WP_131309281.1">
    <property type="nucleotide sequence ID" value="NZ_SJJR01000033.1"/>
</dbReference>
<evidence type="ECO:0000313" key="1">
    <source>
        <dbReference type="EMBL" id="TCB89426.1"/>
    </source>
</evidence>
<dbReference type="EMBL" id="SJJR01000033">
    <property type="protein sequence ID" value="TCB89426.1"/>
    <property type="molecule type" value="Genomic_DNA"/>
</dbReference>
<reference evidence="1 2" key="1">
    <citation type="submission" date="2019-02" db="EMBL/GenBank/DDBJ databases">
        <title>Jishengella sp. nov., isolated from a root of Zingiber montanum.</title>
        <authorList>
            <person name="Kuncharoen N."/>
            <person name="Kudo T."/>
            <person name="Masahiro Y."/>
            <person name="Ohkuma M."/>
            <person name="Tanasupawat S."/>
        </authorList>
    </citation>
    <scope>NUCLEOTIDE SEQUENCE [LARGE SCALE GENOMIC DNA]</scope>
    <source>
        <strain evidence="1 2">PLAI 1-1</strain>
    </source>
</reference>